<name>A0AAV3UGQ1_9EURY</name>
<reference evidence="1 2" key="1">
    <citation type="journal article" date="2019" name="Int. J. Syst. Evol. Microbiol.">
        <title>The Global Catalogue of Microorganisms (GCM) 10K type strain sequencing project: providing services to taxonomists for standard genome sequencing and annotation.</title>
        <authorList>
            <consortium name="The Broad Institute Genomics Platform"/>
            <consortium name="The Broad Institute Genome Sequencing Center for Infectious Disease"/>
            <person name="Wu L."/>
            <person name="Ma J."/>
        </authorList>
    </citation>
    <scope>NUCLEOTIDE SEQUENCE [LARGE SCALE GENOMIC DNA]</scope>
    <source>
        <strain evidence="1 2">JCM 17504</strain>
    </source>
</reference>
<keyword evidence="2" id="KW-1185">Reference proteome</keyword>
<protein>
    <submittedName>
        <fullName evidence="1">Uncharacterized protein</fullName>
    </submittedName>
</protein>
<comment type="caution">
    <text evidence="1">The sequence shown here is derived from an EMBL/GenBank/DDBJ whole genome shotgun (WGS) entry which is preliminary data.</text>
</comment>
<evidence type="ECO:0000313" key="2">
    <source>
        <dbReference type="Proteomes" id="UP001501729"/>
    </source>
</evidence>
<organism evidence="1 2">
    <name type="scientific">Haladaptatus pallidirubidus</name>
    <dbReference type="NCBI Taxonomy" id="1008152"/>
    <lineage>
        <taxon>Archaea</taxon>
        <taxon>Methanobacteriati</taxon>
        <taxon>Methanobacteriota</taxon>
        <taxon>Stenosarchaea group</taxon>
        <taxon>Halobacteria</taxon>
        <taxon>Halobacteriales</taxon>
        <taxon>Haladaptataceae</taxon>
        <taxon>Haladaptatus</taxon>
    </lineage>
</organism>
<gene>
    <name evidence="1" type="ORF">GCM10025751_22030</name>
</gene>
<dbReference type="GeneID" id="68615961"/>
<accession>A0AAV3UGQ1</accession>
<proteinExistence type="predicted"/>
<sequence>MTSFVRIIVTQRVTDASWFRDNTQIVLPTGALDDCRDELEQRFMITAVDEQDTTRLIGNPVVIPKVHDWLVSQGLVPPTSD</sequence>
<dbReference type="Pfam" id="PF24397">
    <property type="entry name" value="VNG_1110C"/>
    <property type="match status" value="1"/>
</dbReference>
<evidence type="ECO:0000313" key="1">
    <source>
        <dbReference type="EMBL" id="GAA5049335.1"/>
    </source>
</evidence>
<dbReference type="AlphaFoldDB" id="A0AAV3UGQ1"/>
<dbReference type="RefSeq" id="WP_425556736.1">
    <property type="nucleotide sequence ID" value="NZ_BAABKX010000004.1"/>
</dbReference>
<dbReference type="InterPro" id="IPR056231">
    <property type="entry name" value="VNG_1110C-like"/>
</dbReference>
<dbReference type="Proteomes" id="UP001501729">
    <property type="component" value="Unassembled WGS sequence"/>
</dbReference>
<dbReference type="EMBL" id="BAABKX010000004">
    <property type="protein sequence ID" value="GAA5049335.1"/>
    <property type="molecule type" value="Genomic_DNA"/>
</dbReference>